<organism evidence="2 3">
    <name type="scientific">Palleronia abyssalis</name>
    <dbReference type="NCBI Taxonomy" id="1501240"/>
    <lineage>
        <taxon>Bacteria</taxon>
        <taxon>Pseudomonadati</taxon>
        <taxon>Pseudomonadota</taxon>
        <taxon>Alphaproteobacteria</taxon>
        <taxon>Rhodobacterales</taxon>
        <taxon>Roseobacteraceae</taxon>
        <taxon>Palleronia</taxon>
    </lineage>
</organism>
<dbReference type="InterPro" id="IPR013022">
    <property type="entry name" value="Xyl_isomerase-like_TIM-brl"/>
</dbReference>
<dbReference type="PANTHER" id="PTHR12110:SF48">
    <property type="entry name" value="BLL3656 PROTEIN"/>
    <property type="match status" value="1"/>
</dbReference>
<evidence type="ECO:0000259" key="1">
    <source>
        <dbReference type="Pfam" id="PF01261"/>
    </source>
</evidence>
<accession>A0A2R8BZ17</accession>
<feature type="domain" description="Xylose isomerase-like TIM barrel" evidence="1">
    <location>
        <begin position="21"/>
        <end position="223"/>
    </location>
</feature>
<evidence type="ECO:0000313" key="2">
    <source>
        <dbReference type="EMBL" id="SPJ25400.1"/>
    </source>
</evidence>
<dbReference type="SUPFAM" id="SSF51658">
    <property type="entry name" value="Xylose isomerase-like"/>
    <property type="match status" value="1"/>
</dbReference>
<gene>
    <name evidence="2" type="ORF">PAA8504_03251</name>
</gene>
<dbReference type="InterPro" id="IPR050312">
    <property type="entry name" value="IolE/XylAMocC-like"/>
</dbReference>
<dbReference type="Pfam" id="PF01261">
    <property type="entry name" value="AP_endonuc_2"/>
    <property type="match status" value="1"/>
</dbReference>
<name>A0A2R8BZ17_9RHOB</name>
<dbReference type="Gene3D" id="3.20.20.150">
    <property type="entry name" value="Divalent-metal-dependent TIM barrel enzymes"/>
    <property type="match status" value="1"/>
</dbReference>
<dbReference type="Proteomes" id="UP000244912">
    <property type="component" value="Unassembled WGS sequence"/>
</dbReference>
<dbReference type="PANTHER" id="PTHR12110">
    <property type="entry name" value="HYDROXYPYRUVATE ISOMERASE"/>
    <property type="match status" value="1"/>
</dbReference>
<dbReference type="RefSeq" id="WP_181375827.1">
    <property type="nucleotide sequence ID" value="NZ_ONZF01000009.1"/>
</dbReference>
<evidence type="ECO:0000313" key="3">
    <source>
        <dbReference type="Proteomes" id="UP000244912"/>
    </source>
</evidence>
<protein>
    <recommendedName>
        <fullName evidence="1">Xylose isomerase-like TIM barrel domain-containing protein</fullName>
    </recommendedName>
</protein>
<sequence length="271" mass="28923">MERLSLHPLTAVRSTPSEFLDIAARLSCPTVSFFVHAGRSACRHVETVAEARDLRRQAASLGVGVCSLDVFSIGEAALPDSFDEALDIGAALGGQRVTVTIGDPDLSRARDRFDVFCGMAAARDLQVHVEFHAFGTLNTLAQTRDFVASATAPATISADVLHFYRNEGGLDSLVGGDTGPIGHGQLCDGPLDRPRADWLDEAISDRRLPGEGDFDIVTFLRALPPTVTIDIEAPTRAHPGATDFELCERALAGARSVIALAFDDTPREPST</sequence>
<dbReference type="InterPro" id="IPR036237">
    <property type="entry name" value="Xyl_isomerase-like_sf"/>
</dbReference>
<dbReference type="AlphaFoldDB" id="A0A2R8BZ17"/>
<keyword evidence="3" id="KW-1185">Reference proteome</keyword>
<proteinExistence type="predicted"/>
<dbReference type="EMBL" id="ONZF01000009">
    <property type="protein sequence ID" value="SPJ25400.1"/>
    <property type="molecule type" value="Genomic_DNA"/>
</dbReference>
<reference evidence="2 3" key="1">
    <citation type="submission" date="2018-03" db="EMBL/GenBank/DDBJ databases">
        <authorList>
            <person name="Keele B.F."/>
        </authorList>
    </citation>
    <scope>NUCLEOTIDE SEQUENCE [LARGE SCALE GENOMIC DNA]</scope>
    <source>
        <strain evidence="2 3">CECT 8504</strain>
    </source>
</reference>